<feature type="transmembrane region" description="Helical" evidence="1">
    <location>
        <begin position="263"/>
        <end position="289"/>
    </location>
</feature>
<gene>
    <name evidence="2" type="ORF">AA0117_g9882</name>
</gene>
<dbReference type="EMBL" id="PDXD01000035">
    <property type="protein sequence ID" value="RYN70994.1"/>
    <property type="molecule type" value="Genomic_DNA"/>
</dbReference>
<proteinExistence type="predicted"/>
<keyword evidence="1" id="KW-1133">Transmembrane helix</keyword>
<evidence type="ECO:0000256" key="1">
    <source>
        <dbReference type="SAM" id="Phobius"/>
    </source>
</evidence>
<accession>A0A4Q4N5M6</accession>
<dbReference type="InterPro" id="IPR002523">
    <property type="entry name" value="MgTranspt_CorA/ZnTranspt_ZntB"/>
</dbReference>
<sequence length="310" mass="35010">MLVLPLKPYTAIILVDPPIKNNYIPSKRNSRLPPNLDSKAFLGGYEDFSDIKFPVTPRDTGNHHHVAQASDRAMLDELVYYWTHQRPQVFDPSAPALQHFSYYPLKIVAAEWVNYIAALGLSLREYELRTSLTGNLVAELESLNTNLRILQGWRRRILSTQAKLQRNMRFIRTRSNSSSTEDWKDLLEDYEFLATEVANYGEKLEAMVPLVTSAAALIESRRALTETENVTRLTALAVIFIPLSYVAALFSMADAFAPGGQLFWVYFVTAVPLAVGVGVVAKVDVVAVVRKSWESVRRWMRSYGSRVVSP</sequence>
<dbReference type="VEuPathDB" id="FungiDB:CC77DRAFT_917433"/>
<feature type="transmembrane region" description="Helical" evidence="1">
    <location>
        <begin position="230"/>
        <end position="251"/>
    </location>
</feature>
<protein>
    <recommendedName>
        <fullName evidence="4">Cora-domain-containing protein</fullName>
    </recommendedName>
</protein>
<reference evidence="3" key="1">
    <citation type="journal article" date="2019" name="bioRxiv">
        <title>Genomics, evolutionary history and diagnostics of the Alternaria alternata species group including apple and Asian pear pathotypes.</title>
        <authorList>
            <person name="Armitage A.D."/>
            <person name="Cockerton H.M."/>
            <person name="Sreenivasaprasad S."/>
            <person name="Woodhall J.W."/>
            <person name="Lane C.R."/>
            <person name="Harrison R.J."/>
            <person name="Clarkson J.P."/>
        </authorList>
    </citation>
    <scope>NUCLEOTIDE SEQUENCE [LARGE SCALE GENOMIC DNA]</scope>
    <source>
        <strain evidence="3">FERA 1177</strain>
    </source>
</reference>
<dbReference type="Gene3D" id="1.20.58.340">
    <property type="entry name" value="Magnesium transport protein CorA, transmembrane region"/>
    <property type="match status" value="1"/>
</dbReference>
<dbReference type="Proteomes" id="UP000291422">
    <property type="component" value="Unassembled WGS sequence"/>
</dbReference>
<evidence type="ECO:0008006" key="4">
    <source>
        <dbReference type="Google" id="ProtNLM"/>
    </source>
</evidence>
<evidence type="ECO:0000313" key="3">
    <source>
        <dbReference type="Proteomes" id="UP000291422"/>
    </source>
</evidence>
<comment type="caution">
    <text evidence="2">The sequence shown here is derived from an EMBL/GenBank/DDBJ whole genome shotgun (WGS) entry which is preliminary data.</text>
</comment>
<dbReference type="Pfam" id="PF01544">
    <property type="entry name" value="CorA"/>
    <property type="match status" value="1"/>
</dbReference>
<name>A0A4Q4N5M6_ALTAL</name>
<dbReference type="AlphaFoldDB" id="A0A4Q4N5M6"/>
<dbReference type="GO" id="GO:0016020">
    <property type="term" value="C:membrane"/>
    <property type="evidence" value="ECO:0007669"/>
    <property type="project" value="InterPro"/>
</dbReference>
<organism evidence="2 3">
    <name type="scientific">Alternaria alternata</name>
    <name type="common">Alternaria rot fungus</name>
    <name type="synonym">Torula alternata</name>
    <dbReference type="NCBI Taxonomy" id="5599"/>
    <lineage>
        <taxon>Eukaryota</taxon>
        <taxon>Fungi</taxon>
        <taxon>Dikarya</taxon>
        <taxon>Ascomycota</taxon>
        <taxon>Pezizomycotina</taxon>
        <taxon>Dothideomycetes</taxon>
        <taxon>Pleosporomycetidae</taxon>
        <taxon>Pleosporales</taxon>
        <taxon>Pleosporineae</taxon>
        <taxon>Pleosporaceae</taxon>
        <taxon>Alternaria</taxon>
        <taxon>Alternaria sect. Alternaria</taxon>
        <taxon>Alternaria alternata complex</taxon>
    </lineage>
</organism>
<keyword evidence="1" id="KW-0812">Transmembrane</keyword>
<dbReference type="GO" id="GO:0046873">
    <property type="term" value="F:metal ion transmembrane transporter activity"/>
    <property type="evidence" value="ECO:0007669"/>
    <property type="project" value="InterPro"/>
</dbReference>
<keyword evidence="1" id="KW-0472">Membrane</keyword>
<evidence type="ECO:0000313" key="2">
    <source>
        <dbReference type="EMBL" id="RYN70994.1"/>
    </source>
</evidence>